<dbReference type="InterPro" id="IPR022435">
    <property type="entry name" value="Surface-anchored_actinobac"/>
</dbReference>
<feature type="compositionally biased region" description="Acidic residues" evidence="1">
    <location>
        <begin position="248"/>
        <end position="257"/>
    </location>
</feature>
<dbReference type="EMBL" id="RKHK01000001">
    <property type="protein sequence ID" value="ROR71939.1"/>
    <property type="molecule type" value="Genomic_DNA"/>
</dbReference>
<evidence type="ECO:0000256" key="2">
    <source>
        <dbReference type="SAM" id="Phobius"/>
    </source>
</evidence>
<feature type="compositionally biased region" description="Acidic residues" evidence="1">
    <location>
        <begin position="284"/>
        <end position="296"/>
    </location>
</feature>
<dbReference type="RefSeq" id="WP_123302587.1">
    <property type="nucleotide sequence ID" value="NZ_RKHK01000001.1"/>
</dbReference>
<feature type="region of interest" description="Disordered" evidence="1">
    <location>
        <begin position="248"/>
        <end position="299"/>
    </location>
</feature>
<name>A0A3N2B9J4_9MICO</name>
<organism evidence="4 5">
    <name type="scientific">Bogoriella caseilytica</name>
    <dbReference type="NCBI Taxonomy" id="56055"/>
    <lineage>
        <taxon>Bacteria</taxon>
        <taxon>Bacillati</taxon>
        <taxon>Actinomycetota</taxon>
        <taxon>Actinomycetes</taxon>
        <taxon>Micrococcales</taxon>
        <taxon>Bogoriellaceae</taxon>
        <taxon>Bogoriella</taxon>
    </lineage>
</organism>
<evidence type="ECO:0000256" key="3">
    <source>
        <dbReference type="SAM" id="SignalP"/>
    </source>
</evidence>
<protein>
    <submittedName>
        <fullName evidence="4">Surface-anchored protein</fullName>
    </submittedName>
</protein>
<evidence type="ECO:0000313" key="4">
    <source>
        <dbReference type="EMBL" id="ROR71939.1"/>
    </source>
</evidence>
<evidence type="ECO:0000256" key="1">
    <source>
        <dbReference type="SAM" id="MobiDB-lite"/>
    </source>
</evidence>
<accession>A0A3N2B9J4</accession>
<comment type="caution">
    <text evidence="4">The sequence shown here is derived from an EMBL/GenBank/DDBJ whole genome shotgun (WGS) entry which is preliminary data.</text>
</comment>
<dbReference type="OrthoDB" id="4424311at2"/>
<evidence type="ECO:0000313" key="5">
    <source>
        <dbReference type="Proteomes" id="UP000280668"/>
    </source>
</evidence>
<keyword evidence="2" id="KW-0812">Transmembrane</keyword>
<gene>
    <name evidence="4" type="ORF">EDD31_0278</name>
</gene>
<dbReference type="Proteomes" id="UP000280668">
    <property type="component" value="Unassembled WGS sequence"/>
</dbReference>
<dbReference type="NCBIfam" id="NF038134">
    <property type="entry name" value="choice_anch_M"/>
    <property type="match status" value="1"/>
</dbReference>
<keyword evidence="3" id="KW-0732">Signal</keyword>
<keyword evidence="2" id="KW-1133">Transmembrane helix</keyword>
<feature type="chain" id="PRO_5017965707" evidence="3">
    <location>
        <begin position="27"/>
        <end position="345"/>
    </location>
</feature>
<dbReference type="AlphaFoldDB" id="A0A3N2B9J4"/>
<dbReference type="NCBIfam" id="TIGR03769">
    <property type="entry name" value="P_ac_wall_RPT"/>
    <property type="match status" value="1"/>
</dbReference>
<keyword evidence="5" id="KW-1185">Reference proteome</keyword>
<keyword evidence="2" id="KW-0472">Membrane</keyword>
<sequence>MLRHLRLGALGAATVALLPAALPAQADQEDPLDQTIDRDEEIGDERVVIDHGHVDIGPRILDGEWLLLARDDTLAPPVWRSLEDMVFHLPEDSILPAPTEEDFAFIDAEAGSDLYVIPQTENYDVPWLGWNTQDPDVVEQLSRGMTLRLHRVQGPGQFTLFLQSGNFDPPQLLWTSSDPEPQDIWADTNTHVHGNWIFTEPGVYLLDVELFGELRDGEVGSSRDTLRFAVGGQTEPHEVFGAGFTEAADVDGDDAGQGEEGTPSQENDSPGDDGDAEHSGDVDASPDGEGTDEAGDEGAAAEAEGLPWLALSIGAGAVVLVTLIVLSVLRARAAKAAAAKEAGDE</sequence>
<proteinExistence type="predicted"/>
<reference evidence="4 5" key="1">
    <citation type="submission" date="2018-11" db="EMBL/GenBank/DDBJ databases">
        <title>Sequencing the genomes of 1000 actinobacteria strains.</title>
        <authorList>
            <person name="Klenk H.-P."/>
        </authorList>
    </citation>
    <scope>NUCLEOTIDE SEQUENCE [LARGE SCALE GENOMIC DNA]</scope>
    <source>
        <strain evidence="4 5">DSM 11294</strain>
    </source>
</reference>
<feature type="transmembrane region" description="Helical" evidence="2">
    <location>
        <begin position="308"/>
        <end position="329"/>
    </location>
</feature>
<feature type="signal peptide" evidence="3">
    <location>
        <begin position="1"/>
        <end position="26"/>
    </location>
</feature>